<name>A0A7J3X6N5_THEPE</name>
<proteinExistence type="predicted"/>
<sequence length="153" mass="17159">MLLVSARRGHEKAVLRDVLDALFPYDTNVSGRHEGGLILVDTSLSPEQVESILNMLPIRNVLSARYVLGFLRAPPAVLAEELCRILERRGVKVRRVRVRLSSRAGWSQEHYAPLHAALREKGLLDPGGRYVVLEEVSGRVAITMVLNLQYLPR</sequence>
<evidence type="ECO:0008006" key="2">
    <source>
        <dbReference type="Google" id="ProtNLM"/>
    </source>
</evidence>
<organism evidence="1">
    <name type="scientific">Thermofilum pendens</name>
    <dbReference type="NCBI Taxonomy" id="2269"/>
    <lineage>
        <taxon>Archaea</taxon>
        <taxon>Thermoproteota</taxon>
        <taxon>Thermoprotei</taxon>
        <taxon>Thermofilales</taxon>
        <taxon>Thermofilaceae</taxon>
        <taxon>Thermofilum</taxon>
    </lineage>
</organism>
<evidence type="ECO:0000313" key="1">
    <source>
        <dbReference type="EMBL" id="HHP04869.1"/>
    </source>
</evidence>
<accession>A0A7J3X6N5</accession>
<protein>
    <recommendedName>
        <fullName evidence="2">THUMP domain-containing protein</fullName>
    </recommendedName>
</protein>
<dbReference type="EMBL" id="DRZM01000120">
    <property type="protein sequence ID" value="HHP04869.1"/>
    <property type="molecule type" value="Genomic_DNA"/>
</dbReference>
<dbReference type="AlphaFoldDB" id="A0A7J3X6N5"/>
<gene>
    <name evidence="1" type="ORF">ENM88_03860</name>
</gene>
<comment type="caution">
    <text evidence="1">The sequence shown here is derived from an EMBL/GenBank/DDBJ whole genome shotgun (WGS) entry which is preliminary data.</text>
</comment>
<reference evidence="1" key="1">
    <citation type="journal article" date="2020" name="mSystems">
        <title>Genome- and Community-Level Interaction Insights into Carbon Utilization and Element Cycling Functions of Hydrothermarchaeota in Hydrothermal Sediment.</title>
        <authorList>
            <person name="Zhou Z."/>
            <person name="Liu Y."/>
            <person name="Xu W."/>
            <person name="Pan J."/>
            <person name="Luo Z.H."/>
            <person name="Li M."/>
        </authorList>
    </citation>
    <scope>NUCLEOTIDE SEQUENCE [LARGE SCALE GENOMIC DNA]</scope>
    <source>
        <strain evidence="1">SpSt-1125</strain>
    </source>
</reference>